<accession>A0AAN5CLP2</accession>
<evidence type="ECO:0000313" key="5">
    <source>
        <dbReference type="Proteomes" id="UP001328107"/>
    </source>
</evidence>
<dbReference type="Proteomes" id="UP001328107">
    <property type="component" value="Unassembled WGS sequence"/>
</dbReference>
<proteinExistence type="predicted"/>
<gene>
    <name evidence="4" type="ORF">PMAYCL1PPCAC_16839</name>
</gene>
<feature type="non-terminal residue" evidence="4">
    <location>
        <position position="250"/>
    </location>
</feature>
<sequence length="250" mass="25024">QMQSLVVILASMGVLVASQGFGGGGGGRGGQGGQGGFPGGFPGSPGGTAVFPRGPGGFPGAGGLGGGRAHPFFPPPPPFLASVTQEGRQAFFQIFQDQNQTKAQIKTAIDEWAAKYGVSEAVAQFDTEMKAQQAERRANVTTAVGQLAEALVKLNSIEDAQDLSIAATREQIHEALEAMSPELRDLVLAVAGPPRLDRGRGNGMGGGIGGGFPGNGMGGGFPGGQMGGQGGFGGQPQGGFGGQFGGQQGR</sequence>
<reference evidence="5" key="1">
    <citation type="submission" date="2022-10" db="EMBL/GenBank/DDBJ databases">
        <title>Genome assembly of Pristionchus species.</title>
        <authorList>
            <person name="Yoshida K."/>
            <person name="Sommer R.J."/>
        </authorList>
    </citation>
    <scope>NUCLEOTIDE SEQUENCE [LARGE SCALE GENOMIC DNA]</scope>
    <source>
        <strain evidence="5">RS5460</strain>
    </source>
</reference>
<feature type="non-terminal residue" evidence="4">
    <location>
        <position position="1"/>
    </location>
</feature>
<name>A0AAN5CLP2_9BILA</name>
<keyword evidence="2" id="KW-0732">Signal</keyword>
<dbReference type="InterPro" id="IPR052823">
    <property type="entry name" value="SXP/RAL-2_related"/>
</dbReference>
<dbReference type="EMBL" id="BTRK01000004">
    <property type="protein sequence ID" value="GMR46644.1"/>
    <property type="molecule type" value="Genomic_DNA"/>
</dbReference>
<dbReference type="PANTHER" id="PTHR21593:SF36">
    <property type="entry name" value="DUF148 DOMAIN-CONTAINING PROTEIN-RELATED"/>
    <property type="match status" value="1"/>
</dbReference>
<dbReference type="Pfam" id="PF02520">
    <property type="entry name" value="ANIS5_cation-bd"/>
    <property type="match status" value="1"/>
</dbReference>
<feature type="region of interest" description="Disordered" evidence="1">
    <location>
        <begin position="24"/>
        <end position="43"/>
    </location>
</feature>
<feature type="chain" id="PRO_5042842949" description="SXP/RAL-2 family protein Ani s 5-like cation-binding domain-containing protein" evidence="2">
    <location>
        <begin position="19"/>
        <end position="250"/>
    </location>
</feature>
<feature type="domain" description="SXP/RAL-2 family protein Ani s 5-like cation-binding" evidence="3">
    <location>
        <begin position="86"/>
        <end position="188"/>
    </location>
</feature>
<evidence type="ECO:0000259" key="3">
    <source>
        <dbReference type="Pfam" id="PF02520"/>
    </source>
</evidence>
<comment type="caution">
    <text evidence="4">The sequence shown here is derived from an EMBL/GenBank/DDBJ whole genome shotgun (WGS) entry which is preliminary data.</text>
</comment>
<feature type="signal peptide" evidence="2">
    <location>
        <begin position="1"/>
        <end position="18"/>
    </location>
</feature>
<evidence type="ECO:0000256" key="1">
    <source>
        <dbReference type="SAM" id="MobiDB-lite"/>
    </source>
</evidence>
<keyword evidence="5" id="KW-1185">Reference proteome</keyword>
<dbReference type="AlphaFoldDB" id="A0AAN5CLP2"/>
<dbReference type="InterPro" id="IPR003677">
    <property type="entry name" value="ANIS5_cation-bd"/>
</dbReference>
<protein>
    <recommendedName>
        <fullName evidence="3">SXP/RAL-2 family protein Ani s 5-like cation-binding domain-containing protein</fullName>
    </recommendedName>
</protein>
<dbReference type="PANTHER" id="PTHR21593">
    <property type="entry name" value="PRION-LIKE- Q/N-RICH -DOMAIN-BEARING PROTEIN PROTEIN"/>
    <property type="match status" value="1"/>
</dbReference>
<evidence type="ECO:0000313" key="4">
    <source>
        <dbReference type="EMBL" id="GMR46644.1"/>
    </source>
</evidence>
<evidence type="ECO:0000256" key="2">
    <source>
        <dbReference type="SAM" id="SignalP"/>
    </source>
</evidence>
<feature type="region of interest" description="Disordered" evidence="1">
    <location>
        <begin position="229"/>
        <end position="250"/>
    </location>
</feature>
<organism evidence="4 5">
    <name type="scientific">Pristionchus mayeri</name>
    <dbReference type="NCBI Taxonomy" id="1317129"/>
    <lineage>
        <taxon>Eukaryota</taxon>
        <taxon>Metazoa</taxon>
        <taxon>Ecdysozoa</taxon>
        <taxon>Nematoda</taxon>
        <taxon>Chromadorea</taxon>
        <taxon>Rhabditida</taxon>
        <taxon>Rhabditina</taxon>
        <taxon>Diplogasteromorpha</taxon>
        <taxon>Diplogasteroidea</taxon>
        <taxon>Neodiplogasteridae</taxon>
        <taxon>Pristionchus</taxon>
    </lineage>
</organism>